<feature type="domain" description="ABC transporter" evidence="8">
    <location>
        <begin position="1"/>
        <end position="231"/>
    </location>
</feature>
<dbReference type="InterPro" id="IPR003593">
    <property type="entry name" value="AAA+_ATPase"/>
</dbReference>
<evidence type="ECO:0000259" key="8">
    <source>
        <dbReference type="PROSITE" id="PS50893"/>
    </source>
</evidence>
<evidence type="ECO:0000256" key="6">
    <source>
        <dbReference type="ARBA" id="ARBA00022840"/>
    </source>
</evidence>
<evidence type="ECO:0000256" key="7">
    <source>
        <dbReference type="ARBA" id="ARBA00023136"/>
    </source>
</evidence>
<keyword evidence="5" id="KW-0547">Nucleotide-binding</keyword>
<dbReference type="InterPro" id="IPR013563">
    <property type="entry name" value="Oligopep_ABC_C"/>
</dbReference>
<evidence type="ECO:0000256" key="5">
    <source>
        <dbReference type="ARBA" id="ARBA00022741"/>
    </source>
</evidence>
<dbReference type="PANTHER" id="PTHR43297:SF2">
    <property type="entry name" value="DIPEPTIDE TRANSPORT ATP-BINDING PROTEIN DPPD"/>
    <property type="match status" value="1"/>
</dbReference>
<dbReference type="SUPFAM" id="SSF52540">
    <property type="entry name" value="P-loop containing nucleoside triphosphate hydrolases"/>
    <property type="match status" value="1"/>
</dbReference>
<dbReference type="PROSITE" id="PS50893">
    <property type="entry name" value="ABC_TRANSPORTER_2"/>
    <property type="match status" value="1"/>
</dbReference>
<dbReference type="GO" id="GO:0015833">
    <property type="term" value="P:peptide transport"/>
    <property type="evidence" value="ECO:0007669"/>
    <property type="project" value="InterPro"/>
</dbReference>
<sequence>MNGINFTVKENEILALVGSSGSGKTITAFSLLKLLPKGGVFTNGKIFFQGKDILKLNERDVRALRGKDISMVFQEPLSALNPLMRIGEQISEIFTAHSIRLSKTEISLRVKELFFLVKLPERTGDSYPHELSGGMRQRVLIAMAIALSPKLLILDEPVTSLDVTIQKHILDLIKEIQIKNRMAVLFITHDFSLVNMLAERVCVMRDGEIVETASKKEILNNPCHEYTKALIECMPRLGATSNRFAVPNFSR</sequence>
<organism evidence="9 10">
    <name type="scientific">Candidatus Omnitrophus magneticus</name>
    <dbReference type="NCBI Taxonomy" id="1609969"/>
    <lineage>
        <taxon>Bacteria</taxon>
        <taxon>Pseudomonadati</taxon>
        <taxon>Candidatus Omnitrophota</taxon>
        <taxon>Candidatus Omnitrophus</taxon>
    </lineage>
</organism>
<dbReference type="FunFam" id="3.40.50.300:FF:000016">
    <property type="entry name" value="Oligopeptide ABC transporter ATP-binding component"/>
    <property type="match status" value="1"/>
</dbReference>
<keyword evidence="6" id="KW-0067">ATP-binding</keyword>
<comment type="similarity">
    <text evidence="2">Belongs to the ABC transporter superfamily.</text>
</comment>
<gene>
    <name evidence="9" type="ORF">OMAG_000344</name>
</gene>
<dbReference type="Pfam" id="PF08352">
    <property type="entry name" value="oligo_HPY"/>
    <property type="match status" value="1"/>
</dbReference>
<keyword evidence="7" id="KW-0472">Membrane</keyword>
<dbReference type="SMART" id="SM00382">
    <property type="entry name" value="AAA"/>
    <property type="match status" value="1"/>
</dbReference>
<reference evidence="9 10" key="1">
    <citation type="submission" date="2015-02" db="EMBL/GenBank/DDBJ databases">
        <title>Single-cell genomics of uncultivated deep-branching MTB reveals a conserved set of magnetosome genes.</title>
        <authorList>
            <person name="Kolinko S."/>
            <person name="Richter M."/>
            <person name="Glockner F.O."/>
            <person name="Brachmann A."/>
            <person name="Schuler D."/>
        </authorList>
    </citation>
    <scope>NUCLEOTIDE SEQUENCE [LARGE SCALE GENOMIC DNA]</scope>
    <source>
        <strain evidence="9">SKK-01</strain>
    </source>
</reference>
<evidence type="ECO:0000313" key="9">
    <source>
        <dbReference type="EMBL" id="KJJ85790.1"/>
    </source>
</evidence>
<evidence type="ECO:0000256" key="4">
    <source>
        <dbReference type="ARBA" id="ARBA00022475"/>
    </source>
</evidence>
<keyword evidence="4" id="KW-1003">Cell membrane</keyword>
<dbReference type="AlphaFoldDB" id="A0A0F0CWI1"/>
<dbReference type="InterPro" id="IPR017871">
    <property type="entry name" value="ABC_transporter-like_CS"/>
</dbReference>
<dbReference type="InterPro" id="IPR027417">
    <property type="entry name" value="P-loop_NTPase"/>
</dbReference>
<dbReference type="InterPro" id="IPR003439">
    <property type="entry name" value="ABC_transporter-like_ATP-bd"/>
</dbReference>
<dbReference type="InterPro" id="IPR050388">
    <property type="entry name" value="ABC_Ni/Peptide_Import"/>
</dbReference>
<proteinExistence type="inferred from homology"/>
<dbReference type="CDD" id="cd03257">
    <property type="entry name" value="ABC_NikE_OppD_transporters"/>
    <property type="match status" value="1"/>
</dbReference>
<dbReference type="GO" id="GO:0016887">
    <property type="term" value="F:ATP hydrolysis activity"/>
    <property type="evidence" value="ECO:0007669"/>
    <property type="project" value="InterPro"/>
</dbReference>
<dbReference type="GO" id="GO:0005886">
    <property type="term" value="C:plasma membrane"/>
    <property type="evidence" value="ECO:0007669"/>
    <property type="project" value="UniProtKB-SubCell"/>
</dbReference>
<evidence type="ECO:0000313" key="10">
    <source>
        <dbReference type="Proteomes" id="UP000033428"/>
    </source>
</evidence>
<dbReference type="EMBL" id="JYNY01000072">
    <property type="protein sequence ID" value="KJJ85790.1"/>
    <property type="molecule type" value="Genomic_DNA"/>
</dbReference>
<name>A0A0F0CWI1_9BACT</name>
<keyword evidence="10" id="KW-1185">Reference proteome</keyword>
<dbReference type="Pfam" id="PF00005">
    <property type="entry name" value="ABC_tran"/>
    <property type="match status" value="1"/>
</dbReference>
<evidence type="ECO:0000256" key="1">
    <source>
        <dbReference type="ARBA" id="ARBA00004417"/>
    </source>
</evidence>
<dbReference type="GO" id="GO:0005524">
    <property type="term" value="F:ATP binding"/>
    <property type="evidence" value="ECO:0007669"/>
    <property type="project" value="UniProtKB-KW"/>
</dbReference>
<protein>
    <submittedName>
        <fullName evidence="9">Peptide ABC transporter, ATP binding protein</fullName>
    </submittedName>
</protein>
<comment type="caution">
    <text evidence="9">The sequence shown here is derived from an EMBL/GenBank/DDBJ whole genome shotgun (WGS) entry which is preliminary data.</text>
</comment>
<dbReference type="Gene3D" id="3.40.50.300">
    <property type="entry name" value="P-loop containing nucleotide triphosphate hydrolases"/>
    <property type="match status" value="1"/>
</dbReference>
<comment type="subcellular location">
    <subcellularLocation>
        <location evidence="1">Cell inner membrane</location>
        <topology evidence="1">Peripheral membrane protein</topology>
    </subcellularLocation>
</comment>
<dbReference type="PANTHER" id="PTHR43297">
    <property type="entry name" value="OLIGOPEPTIDE TRANSPORT ATP-BINDING PROTEIN APPD"/>
    <property type="match status" value="1"/>
</dbReference>
<evidence type="ECO:0000256" key="2">
    <source>
        <dbReference type="ARBA" id="ARBA00005417"/>
    </source>
</evidence>
<dbReference type="PROSITE" id="PS00211">
    <property type="entry name" value="ABC_TRANSPORTER_1"/>
    <property type="match status" value="1"/>
</dbReference>
<keyword evidence="3" id="KW-0813">Transport</keyword>
<evidence type="ECO:0000256" key="3">
    <source>
        <dbReference type="ARBA" id="ARBA00022448"/>
    </source>
</evidence>
<accession>A0A0F0CWI1</accession>
<dbReference type="Proteomes" id="UP000033428">
    <property type="component" value="Unassembled WGS sequence"/>
</dbReference>